<dbReference type="Pfam" id="PF08482">
    <property type="entry name" value="HrpB_C"/>
    <property type="match status" value="1"/>
</dbReference>
<keyword evidence="2" id="KW-0378">Hydrolase</keyword>
<evidence type="ECO:0000256" key="1">
    <source>
        <dbReference type="ARBA" id="ARBA00022741"/>
    </source>
</evidence>
<dbReference type="Pfam" id="PF00271">
    <property type="entry name" value="Helicase_C"/>
    <property type="match status" value="1"/>
</dbReference>
<evidence type="ECO:0000259" key="7">
    <source>
        <dbReference type="PROSITE" id="PS51194"/>
    </source>
</evidence>
<dbReference type="NCBIfam" id="TIGR01970">
    <property type="entry name" value="DEAH_box_HrpB"/>
    <property type="match status" value="1"/>
</dbReference>
<dbReference type="InterPro" id="IPR011545">
    <property type="entry name" value="DEAD/DEAH_box_helicase_dom"/>
</dbReference>
<dbReference type="Gene3D" id="3.40.50.300">
    <property type="entry name" value="P-loop containing nucleotide triphosphate hydrolases"/>
    <property type="match status" value="2"/>
</dbReference>
<dbReference type="PIRSF" id="PIRSF005496">
    <property type="entry name" value="ATP_hel_hrpB"/>
    <property type="match status" value="1"/>
</dbReference>
<keyword evidence="1" id="KW-0547">Nucleotide-binding</keyword>
<dbReference type="InterPro" id="IPR049614">
    <property type="entry name" value="HrpB_DEXH"/>
</dbReference>
<dbReference type="InterPro" id="IPR027417">
    <property type="entry name" value="P-loop_NTPase"/>
</dbReference>
<protein>
    <submittedName>
        <fullName evidence="8">ATP-dependent helicase HrpB</fullName>
    </submittedName>
</protein>
<dbReference type="PANTHER" id="PTHR43519:SF1">
    <property type="entry name" value="ATP-DEPENDENT RNA HELICASE HRPB"/>
    <property type="match status" value="1"/>
</dbReference>
<comment type="caution">
    <text evidence="8">The sequence shown here is derived from an EMBL/GenBank/DDBJ whole genome shotgun (WGS) entry which is preliminary data.</text>
</comment>
<gene>
    <name evidence="8" type="primary">hrpB</name>
    <name evidence="8" type="ORF">CWE23_09710</name>
</gene>
<keyword evidence="3 8" id="KW-0347">Helicase</keyword>
<evidence type="ECO:0000256" key="2">
    <source>
        <dbReference type="ARBA" id="ARBA00022801"/>
    </source>
</evidence>
<dbReference type="CDD" id="cd17990">
    <property type="entry name" value="DEXHc_HrpB"/>
    <property type="match status" value="1"/>
</dbReference>
<feature type="domain" description="Helicase C-terminal" evidence="7">
    <location>
        <begin position="195"/>
        <end position="368"/>
    </location>
</feature>
<evidence type="ECO:0000256" key="3">
    <source>
        <dbReference type="ARBA" id="ARBA00022806"/>
    </source>
</evidence>
<dbReference type="PANTHER" id="PTHR43519">
    <property type="entry name" value="ATP-DEPENDENT RNA HELICASE HRPB"/>
    <property type="match status" value="1"/>
</dbReference>
<evidence type="ECO:0000313" key="8">
    <source>
        <dbReference type="EMBL" id="RUO42372.1"/>
    </source>
</evidence>
<dbReference type="PROSITE" id="PS51194">
    <property type="entry name" value="HELICASE_CTER"/>
    <property type="match status" value="1"/>
</dbReference>
<dbReference type="EMBL" id="PIPS01000003">
    <property type="protein sequence ID" value="RUO42372.1"/>
    <property type="molecule type" value="Genomic_DNA"/>
</dbReference>
<dbReference type="SUPFAM" id="SSF52540">
    <property type="entry name" value="P-loop containing nucleoside triphosphate hydrolases"/>
    <property type="match status" value="1"/>
</dbReference>
<sequence length="823" mass="92423">MTLPIAQVIDEILEQFPAARVVIQAPPGAGKSTWLPLQLLHSEHTGTMVMLQPRRLAAVNVANYLAKQLGESVGDTVGYSIRGEQKRSASTRLMVITEGVLVRWLQNDPELNGIDTVLFDEFHERNLASDLSLALLLDSLTLRPELSLMIMSATLPAEPIQAWLQQALAEPVKVVKSEGRQYPLTIHYRPPGRDDWRERLVAVTLEALAHAEKGVLVFVPGVREIQRIIQELSARTQVPCLPLHGQLSLAEQRRALCADPVQRIIVATNVAETSLTIDGIDTVIDSGRERVSRYRPHYATAQLLTRYLSKASATQRAGRAGRQNPGSVYRLWSQSDEHGFSDYAEPDVATQDLTQLVAEVSLWGSSVDELCWLSEPSQAHAGHAIEVLEQLGLCTRQGGLTEVGRQAVTMGADIRLARVVLAAVAAPSATRFALACTLATLEEPAKPYLAEALIETVERHLAQAKHLKRWRQRQQFWCKQLAVEVTSMADWGAITEYLLYGFPERVAKRVTPDSVQLVSGVRLQVVDEKPVSEWSLVLTIRLAEDVRFHKAALLAPLQKAELIQHPAVAITEHAFVDVAAGRHAALIQEQRLGQLLLERQRLDRAPAQQDIHLGLIQWLRREGIEALNWTDAATRLWHRSFYLYQHVEEARSAFQVTLPTPESLLDNLEEWALPFWSALRSLNDLQRWDPRDAIRHWLDYPQQQLLERLCPSTWRAPSGSQVVIQYPNLTEARQGIKPRAEVKLQEAFGEPVSPTLLDGRQPLTLDLLSPAGRLLQRTENLASFWQNGYPEVKKEMRGRYPKHPWPDDPLSAEATLKTKRQLR</sequence>
<proteinExistence type="predicted"/>
<dbReference type="SMART" id="SM00490">
    <property type="entry name" value="HELICc"/>
    <property type="match status" value="1"/>
</dbReference>
<keyword evidence="9" id="KW-1185">Reference proteome</keyword>
<dbReference type="GO" id="GO:0016787">
    <property type="term" value="F:hydrolase activity"/>
    <property type="evidence" value="ECO:0007669"/>
    <property type="project" value="UniProtKB-KW"/>
</dbReference>
<dbReference type="GO" id="GO:0003676">
    <property type="term" value="F:nucleic acid binding"/>
    <property type="evidence" value="ECO:0007669"/>
    <property type="project" value="InterPro"/>
</dbReference>
<dbReference type="GO" id="GO:0005524">
    <property type="term" value="F:ATP binding"/>
    <property type="evidence" value="ECO:0007669"/>
    <property type="project" value="UniProtKB-KW"/>
</dbReference>
<feature type="domain" description="Helicase ATP-binding" evidence="6">
    <location>
        <begin position="12"/>
        <end position="173"/>
    </location>
</feature>
<organism evidence="8 9">
    <name type="scientific">Idiomarina aquatica</name>
    <dbReference type="NCBI Taxonomy" id="1327752"/>
    <lineage>
        <taxon>Bacteria</taxon>
        <taxon>Pseudomonadati</taxon>
        <taxon>Pseudomonadota</taxon>
        <taxon>Gammaproteobacteria</taxon>
        <taxon>Alteromonadales</taxon>
        <taxon>Idiomarinaceae</taxon>
        <taxon>Idiomarina</taxon>
    </lineage>
</organism>
<dbReference type="InterPro" id="IPR013689">
    <property type="entry name" value="RNA_helicase_ATP-dep_HrpB_C"/>
</dbReference>
<evidence type="ECO:0000313" key="9">
    <source>
        <dbReference type="Proteomes" id="UP000286680"/>
    </source>
</evidence>
<dbReference type="SMART" id="SM00487">
    <property type="entry name" value="DEXDc"/>
    <property type="match status" value="1"/>
</dbReference>
<dbReference type="Proteomes" id="UP000286680">
    <property type="component" value="Unassembled WGS sequence"/>
</dbReference>
<feature type="region of interest" description="Disordered" evidence="5">
    <location>
        <begin position="797"/>
        <end position="823"/>
    </location>
</feature>
<dbReference type="PROSITE" id="PS51192">
    <property type="entry name" value="HELICASE_ATP_BIND_1"/>
    <property type="match status" value="1"/>
</dbReference>
<dbReference type="RefSeq" id="WP_126820123.1">
    <property type="nucleotide sequence ID" value="NZ_PIPS01000003.1"/>
</dbReference>
<dbReference type="InterPro" id="IPR007502">
    <property type="entry name" value="Helicase-assoc_dom"/>
</dbReference>
<dbReference type="Gene3D" id="1.20.120.1080">
    <property type="match status" value="1"/>
</dbReference>
<dbReference type="InterPro" id="IPR014001">
    <property type="entry name" value="Helicase_ATP-bd"/>
</dbReference>
<dbReference type="InterPro" id="IPR001650">
    <property type="entry name" value="Helicase_C-like"/>
</dbReference>
<dbReference type="Pfam" id="PF00270">
    <property type="entry name" value="DEAD"/>
    <property type="match status" value="1"/>
</dbReference>
<evidence type="ECO:0000259" key="6">
    <source>
        <dbReference type="PROSITE" id="PS51192"/>
    </source>
</evidence>
<keyword evidence="4" id="KW-0067">ATP-binding</keyword>
<dbReference type="InterPro" id="IPR010225">
    <property type="entry name" value="HrpB"/>
</dbReference>
<accession>A0AA94EDC8</accession>
<name>A0AA94EDC8_9GAMM</name>
<dbReference type="GO" id="GO:0004386">
    <property type="term" value="F:helicase activity"/>
    <property type="evidence" value="ECO:0007669"/>
    <property type="project" value="UniProtKB-KW"/>
</dbReference>
<dbReference type="CDD" id="cd18791">
    <property type="entry name" value="SF2_C_RHA"/>
    <property type="match status" value="1"/>
</dbReference>
<dbReference type="SMART" id="SM00847">
    <property type="entry name" value="HA2"/>
    <property type="match status" value="1"/>
</dbReference>
<dbReference type="AlphaFoldDB" id="A0AA94EDC8"/>
<reference evidence="9" key="1">
    <citation type="journal article" date="2018" name="Front. Microbiol.">
        <title>Genome-Based Analysis Reveals the Taxonomy and Diversity of the Family Idiomarinaceae.</title>
        <authorList>
            <person name="Liu Y."/>
            <person name="Lai Q."/>
            <person name="Shao Z."/>
        </authorList>
    </citation>
    <scope>NUCLEOTIDE SEQUENCE [LARGE SCALE GENOMIC DNA]</scope>
    <source>
        <strain evidence="9">SN-14</strain>
    </source>
</reference>
<evidence type="ECO:0000256" key="4">
    <source>
        <dbReference type="ARBA" id="ARBA00022840"/>
    </source>
</evidence>
<evidence type="ECO:0000256" key="5">
    <source>
        <dbReference type="SAM" id="MobiDB-lite"/>
    </source>
</evidence>